<gene>
    <name evidence="1" type="ORF">Pla144_34120</name>
</gene>
<organism evidence="1 2">
    <name type="scientific">Bythopirellula polymerisocia</name>
    <dbReference type="NCBI Taxonomy" id="2528003"/>
    <lineage>
        <taxon>Bacteria</taxon>
        <taxon>Pseudomonadati</taxon>
        <taxon>Planctomycetota</taxon>
        <taxon>Planctomycetia</taxon>
        <taxon>Pirellulales</taxon>
        <taxon>Lacipirellulaceae</taxon>
        <taxon>Bythopirellula</taxon>
    </lineage>
</organism>
<name>A0A5C6CJA1_9BACT</name>
<dbReference type="Proteomes" id="UP000318437">
    <property type="component" value="Unassembled WGS sequence"/>
</dbReference>
<keyword evidence="2" id="KW-1185">Reference proteome</keyword>
<sequence length="85" mass="9977">MMLSSACTRGEQLEMEEFLATEFHTLRTSQKYRNSLFGKEDELSQRRGDSRALNGFSLCLCEKTLLVASHTRWVQQRSFCGYKWF</sequence>
<proteinExistence type="predicted"/>
<reference evidence="1 2" key="1">
    <citation type="submission" date="2019-02" db="EMBL/GenBank/DDBJ databases">
        <title>Deep-cultivation of Planctomycetes and their phenomic and genomic characterization uncovers novel biology.</title>
        <authorList>
            <person name="Wiegand S."/>
            <person name="Jogler M."/>
            <person name="Boedeker C."/>
            <person name="Pinto D."/>
            <person name="Vollmers J."/>
            <person name="Rivas-Marin E."/>
            <person name="Kohn T."/>
            <person name="Peeters S.H."/>
            <person name="Heuer A."/>
            <person name="Rast P."/>
            <person name="Oberbeckmann S."/>
            <person name="Bunk B."/>
            <person name="Jeske O."/>
            <person name="Meyerdierks A."/>
            <person name="Storesund J.E."/>
            <person name="Kallscheuer N."/>
            <person name="Luecker S."/>
            <person name="Lage O.M."/>
            <person name="Pohl T."/>
            <person name="Merkel B.J."/>
            <person name="Hornburger P."/>
            <person name="Mueller R.-W."/>
            <person name="Bruemmer F."/>
            <person name="Labrenz M."/>
            <person name="Spormann A.M."/>
            <person name="Op Den Camp H."/>
            <person name="Overmann J."/>
            <person name="Amann R."/>
            <person name="Jetten M.S.M."/>
            <person name="Mascher T."/>
            <person name="Medema M.H."/>
            <person name="Devos D.P."/>
            <person name="Kaster A.-K."/>
            <person name="Ovreas L."/>
            <person name="Rohde M."/>
            <person name="Galperin M.Y."/>
            <person name="Jogler C."/>
        </authorList>
    </citation>
    <scope>NUCLEOTIDE SEQUENCE [LARGE SCALE GENOMIC DNA]</scope>
    <source>
        <strain evidence="1 2">Pla144</strain>
    </source>
</reference>
<protein>
    <submittedName>
        <fullName evidence="1">Uncharacterized protein</fullName>
    </submittedName>
</protein>
<accession>A0A5C6CJA1</accession>
<evidence type="ECO:0000313" key="2">
    <source>
        <dbReference type="Proteomes" id="UP000318437"/>
    </source>
</evidence>
<dbReference type="EMBL" id="SJPS01000005">
    <property type="protein sequence ID" value="TWU24528.1"/>
    <property type="molecule type" value="Genomic_DNA"/>
</dbReference>
<dbReference type="AlphaFoldDB" id="A0A5C6CJA1"/>
<evidence type="ECO:0000313" key="1">
    <source>
        <dbReference type="EMBL" id="TWU24528.1"/>
    </source>
</evidence>
<comment type="caution">
    <text evidence="1">The sequence shown here is derived from an EMBL/GenBank/DDBJ whole genome shotgun (WGS) entry which is preliminary data.</text>
</comment>